<accession>A0A7Y4DER8</accession>
<evidence type="ECO:0000259" key="3">
    <source>
        <dbReference type="Pfam" id="PF13739"/>
    </source>
</evidence>
<feature type="domain" description="Deacetylase PdaC" evidence="3">
    <location>
        <begin position="54"/>
        <end position="146"/>
    </location>
</feature>
<dbReference type="InterPro" id="IPR021729">
    <property type="entry name" value="DUF3298"/>
</dbReference>
<feature type="domain" description="DUF3298" evidence="2">
    <location>
        <begin position="165"/>
        <end position="240"/>
    </location>
</feature>
<feature type="chain" id="PRO_5030933100" evidence="1">
    <location>
        <begin position="23"/>
        <end position="261"/>
    </location>
</feature>
<dbReference type="InterPro" id="IPR037126">
    <property type="entry name" value="PdaC/RsiV-like_sf"/>
</dbReference>
<evidence type="ECO:0000259" key="2">
    <source>
        <dbReference type="Pfam" id="PF11738"/>
    </source>
</evidence>
<reference evidence="4 5" key="1">
    <citation type="submission" date="2020-05" db="EMBL/GenBank/DDBJ databases">
        <title>Draft genome sequence of Clostridium cochlearium strain AGROS13 isolated from a sheep dairy farm in New Zealand.</title>
        <authorList>
            <person name="Gupta T.B."/>
            <person name="Jauregui R."/>
            <person name="Risson A.N."/>
            <person name="Brightwell G."/>
            <person name="Maclean P."/>
        </authorList>
    </citation>
    <scope>NUCLEOTIDE SEQUENCE [LARGE SCALE GENOMIC DNA]</scope>
    <source>
        <strain evidence="4 5">AGROS13</strain>
    </source>
</reference>
<dbReference type="Gene3D" id="3.90.640.20">
    <property type="entry name" value="Heat-shock cognate protein, ATPase"/>
    <property type="match status" value="1"/>
</dbReference>
<dbReference type="InterPro" id="IPR025303">
    <property type="entry name" value="PdaC"/>
</dbReference>
<evidence type="ECO:0000313" key="5">
    <source>
        <dbReference type="Proteomes" id="UP000528432"/>
    </source>
</evidence>
<evidence type="ECO:0000313" key="4">
    <source>
        <dbReference type="EMBL" id="NOH17039.1"/>
    </source>
</evidence>
<dbReference type="AlphaFoldDB" id="A0A7Y4DER8"/>
<gene>
    <name evidence="4" type="ORF">HMJ28_11740</name>
</gene>
<dbReference type="Proteomes" id="UP000528432">
    <property type="component" value="Unassembled WGS sequence"/>
</dbReference>
<dbReference type="EMBL" id="JABFIF010000032">
    <property type="protein sequence ID" value="NOH17039.1"/>
    <property type="molecule type" value="Genomic_DNA"/>
</dbReference>
<dbReference type="Pfam" id="PF11738">
    <property type="entry name" value="DUF3298"/>
    <property type="match status" value="1"/>
</dbReference>
<evidence type="ECO:0000256" key="1">
    <source>
        <dbReference type="SAM" id="SignalP"/>
    </source>
</evidence>
<comment type="caution">
    <text evidence="4">The sequence shown here is derived from an EMBL/GenBank/DDBJ whole genome shotgun (WGS) entry which is preliminary data.</text>
</comment>
<protein>
    <submittedName>
        <fullName evidence="4">DUF3298 and DUF4163 domain-containing protein</fullName>
    </submittedName>
</protein>
<organism evidence="4 5">
    <name type="scientific">Clostridium cochlearium</name>
    <dbReference type="NCBI Taxonomy" id="1494"/>
    <lineage>
        <taxon>Bacteria</taxon>
        <taxon>Bacillati</taxon>
        <taxon>Bacillota</taxon>
        <taxon>Clostridia</taxon>
        <taxon>Eubacteriales</taxon>
        <taxon>Clostridiaceae</taxon>
        <taxon>Clostridium</taxon>
    </lineage>
</organism>
<dbReference type="Pfam" id="PF13739">
    <property type="entry name" value="PdaC"/>
    <property type="match status" value="1"/>
</dbReference>
<name>A0A7Y4DER8_CLOCO</name>
<feature type="signal peptide" evidence="1">
    <location>
        <begin position="1"/>
        <end position="22"/>
    </location>
</feature>
<proteinExistence type="predicted"/>
<dbReference type="RefSeq" id="WP_171303953.1">
    <property type="nucleotide sequence ID" value="NZ_JABFIF010000032.1"/>
</dbReference>
<keyword evidence="1" id="KW-0732">Signal</keyword>
<dbReference type="Gene3D" id="3.30.565.40">
    <property type="entry name" value="Fervidobacterium nodosum Rt17-B1 like"/>
    <property type="match status" value="1"/>
</dbReference>
<sequence>MGNLLCMALAASLVGNTPPAFGINSTNAANIHPTVIYSSQNLNKESCNISSKKIEYKDDTIEMDMRIPLISGLKDKETEFKINKIIENRAMDFKKDIENSAKEAKKENILTNSYQAILKFKISFNKGNILSLTMCFYEYTGGAHGLGYNESLNIDLNTGEEIYLKNLFDTKEDYKNIIDDFIRDDMTKNSNKYYENASADFYGIIQEQPYYIEDNNIVIYFNPYEIAPYSEGIKEFRIPLKNFKYGLKKNLSFLIHNFKII</sequence>